<gene>
    <name evidence="2" type="ORF">AUC68_15140</name>
</gene>
<evidence type="ECO:0000259" key="1">
    <source>
        <dbReference type="Pfam" id="PF08239"/>
    </source>
</evidence>
<keyword evidence="3" id="KW-1185">Reference proteome</keyword>
<sequence length="114" mass="12206">MTALAQQPEIPVLAGGEADFDACGSQGVVRGLDPSGDGFLAVRSGPSSKHAVLDRVYNGAILNLCDQRGRWLGVVYSHETMDCGVGTPWPRRDAYSGPCRSGWVFRKYVADYAG</sequence>
<evidence type="ECO:0000313" key="3">
    <source>
        <dbReference type="Proteomes" id="UP000094501"/>
    </source>
</evidence>
<organism evidence="2 3">
    <name type="scientific">Methyloceanibacter methanicus</name>
    <dbReference type="NCBI Taxonomy" id="1774968"/>
    <lineage>
        <taxon>Bacteria</taxon>
        <taxon>Pseudomonadati</taxon>
        <taxon>Pseudomonadota</taxon>
        <taxon>Alphaproteobacteria</taxon>
        <taxon>Hyphomicrobiales</taxon>
        <taxon>Hyphomicrobiaceae</taxon>
        <taxon>Methyloceanibacter</taxon>
    </lineage>
</organism>
<dbReference type="InterPro" id="IPR003646">
    <property type="entry name" value="SH3-like_bac-type"/>
</dbReference>
<dbReference type="Gene3D" id="2.30.30.40">
    <property type="entry name" value="SH3 Domains"/>
    <property type="match status" value="1"/>
</dbReference>
<evidence type="ECO:0000313" key="2">
    <source>
        <dbReference type="EMBL" id="ODS00632.1"/>
    </source>
</evidence>
<dbReference type="EMBL" id="LPWG01000005">
    <property type="protein sequence ID" value="ODS00632.1"/>
    <property type="molecule type" value="Genomic_DNA"/>
</dbReference>
<protein>
    <submittedName>
        <fullName evidence="2">Integron</fullName>
    </submittedName>
</protein>
<feature type="domain" description="SH3b" evidence="1">
    <location>
        <begin position="39"/>
        <end position="109"/>
    </location>
</feature>
<name>A0A1E3W553_9HYPH</name>
<dbReference type="STRING" id="1774968.AUC68_15140"/>
<reference evidence="2 3" key="1">
    <citation type="journal article" date="2016" name="Environ. Microbiol.">
        <title>New Methyloceanibacter diversity from North Sea sediments includes methanotroph containing solely the soluble methane monooxygenase.</title>
        <authorList>
            <person name="Vekeman B."/>
            <person name="Kerckhof F.M."/>
            <person name="Cremers G."/>
            <person name="de Vos P."/>
            <person name="Vandamme P."/>
            <person name="Boon N."/>
            <person name="Op den Camp H.J."/>
            <person name="Heylen K."/>
        </authorList>
    </citation>
    <scope>NUCLEOTIDE SEQUENCE [LARGE SCALE GENOMIC DNA]</scope>
    <source>
        <strain evidence="2 3">R-67174</strain>
    </source>
</reference>
<proteinExistence type="predicted"/>
<comment type="caution">
    <text evidence="2">The sequence shown here is derived from an EMBL/GenBank/DDBJ whole genome shotgun (WGS) entry which is preliminary data.</text>
</comment>
<dbReference type="Proteomes" id="UP000094501">
    <property type="component" value="Unassembled WGS sequence"/>
</dbReference>
<accession>A0A1E3W553</accession>
<dbReference type="Pfam" id="PF08239">
    <property type="entry name" value="SH3_3"/>
    <property type="match status" value="1"/>
</dbReference>
<dbReference type="AlphaFoldDB" id="A0A1E3W553"/>